<name>A0ABM0MM68_SACKO</name>
<dbReference type="InterPro" id="IPR019190">
    <property type="entry name" value="EXOV"/>
</dbReference>
<dbReference type="Pfam" id="PF09810">
    <property type="entry name" value="Exo5"/>
    <property type="match status" value="3"/>
</dbReference>
<protein>
    <submittedName>
        <fullName evidence="3">Exonuclease V-like</fullName>
    </submittedName>
</protein>
<evidence type="ECO:0000313" key="3">
    <source>
        <dbReference type="RefSeq" id="XP_006821109.1"/>
    </source>
</evidence>
<sequence length="341" mass="39379">MAKSSDEPAVKRKKVDNKMENQADLEKVAEIQKKWELPLWKFRRGRLCVTDITSQSWCEQQLLYTYTLPTIPVENKAMVKGSSLHLARELEVHDIVPVKVTSREDSWAIKLLNIMDAINGLSFDRLCIREMPIFGDPFEMGVFMVGIIDELKYNESGELQLLEFKSRSSSKTLPGKAQKLNHALQVMLYKQMFDELVSGKLSREMILGHVNLDEGKVLGSAVLDHMQKTGIHFDKFGELLDAALLQFQFSSLPHVDSLEIEYCFQGDCLSFATDKVQFDSDWLRKKLDHSFLFWRGVREAEGVDIEDAWKCQNCDFVDICEWRKKKQQECMEKNQISINKL</sequence>
<accession>A0ABM0MM68</accession>
<dbReference type="Proteomes" id="UP000694865">
    <property type="component" value="Unplaced"/>
</dbReference>
<keyword evidence="2" id="KW-1185">Reference proteome</keyword>
<dbReference type="InterPro" id="IPR011604">
    <property type="entry name" value="PDDEXK-like_dom_sf"/>
</dbReference>
<dbReference type="GeneID" id="102804638"/>
<proteinExistence type="inferred from homology"/>
<gene>
    <name evidence="3" type="primary">LOC102804638</name>
</gene>
<dbReference type="Gene3D" id="3.90.320.10">
    <property type="match status" value="1"/>
</dbReference>
<comment type="similarity">
    <text evidence="1">Belongs to the EXO5 family.</text>
</comment>
<evidence type="ECO:0000256" key="1">
    <source>
        <dbReference type="ARBA" id="ARBA00009797"/>
    </source>
</evidence>
<organism evidence="2 3">
    <name type="scientific">Saccoglossus kowalevskii</name>
    <name type="common">Acorn worm</name>
    <dbReference type="NCBI Taxonomy" id="10224"/>
    <lineage>
        <taxon>Eukaryota</taxon>
        <taxon>Metazoa</taxon>
        <taxon>Hemichordata</taxon>
        <taxon>Enteropneusta</taxon>
        <taxon>Harrimaniidae</taxon>
        <taxon>Saccoglossus</taxon>
    </lineage>
</organism>
<reference evidence="3" key="1">
    <citation type="submission" date="2025-08" db="UniProtKB">
        <authorList>
            <consortium name="RefSeq"/>
        </authorList>
    </citation>
    <scope>IDENTIFICATION</scope>
    <source>
        <tissue evidence="3">Testes</tissue>
    </source>
</reference>
<dbReference type="PANTHER" id="PTHR14464:SF4">
    <property type="entry name" value="EXONUCLEASE V"/>
    <property type="match status" value="1"/>
</dbReference>
<dbReference type="PANTHER" id="PTHR14464">
    <property type="entry name" value="EXONUCLEASE V"/>
    <property type="match status" value="1"/>
</dbReference>
<dbReference type="RefSeq" id="XP_006821109.1">
    <property type="nucleotide sequence ID" value="XM_006821046.1"/>
</dbReference>
<evidence type="ECO:0000313" key="2">
    <source>
        <dbReference type="Proteomes" id="UP000694865"/>
    </source>
</evidence>